<comment type="caution">
    <text evidence="2">The sequence shown here is derived from an EMBL/GenBank/DDBJ whole genome shotgun (WGS) entry which is preliminary data.</text>
</comment>
<feature type="region of interest" description="Disordered" evidence="1">
    <location>
        <begin position="106"/>
        <end position="163"/>
    </location>
</feature>
<dbReference type="EMBL" id="BKCJ010004360">
    <property type="protein sequence ID" value="GEU60582.1"/>
    <property type="molecule type" value="Genomic_DNA"/>
</dbReference>
<proteinExistence type="predicted"/>
<protein>
    <submittedName>
        <fullName evidence="2">Uncharacterized protein</fullName>
    </submittedName>
</protein>
<sequence>MEMKVVVVWQRGDSNSGVVVVIRRSKVKKSRSKILIYNSEKCRLLHPSSSSEYHIAPIVAPLGTRRPPATLVRPEEAVPFGRPYCTRPNGPRRLLTARKRVGPIPARRLARRCVSPRSSDHDSSSSSPSLGLAPVHSSGFVASDQAHSGPSTRVVSPRLDYPPVRAPQRSEAFRHWCAALLYSFYPPTMSESSSGDSLGRPRHSSSLSARPSRKRCRSLADSVPSSTPVTGSLAPTQTEDGRELAIVDGDDVRDQVEVDPRDERGEFEASAGDTVVLRIDPGSVPRVDEEIVEPIGGDSSSSSGDKEGLWNEFSNLEARMKWWMVLVVPRHKRVRKEVTKDMPVDLDDAIRDFYHHMSKVRVDRIVGIETTQRQLKADQMITSGERSSMDESIKSLRSKNLKVHALLCIKRDRVDSLCLHMSRSQEEFRQIHDDRDDLWRSLRRLKSFAERRLGFRP</sequence>
<reference evidence="2" key="1">
    <citation type="journal article" date="2019" name="Sci. Rep.">
        <title>Draft genome of Tanacetum cinerariifolium, the natural source of mosquito coil.</title>
        <authorList>
            <person name="Yamashiro T."/>
            <person name="Shiraishi A."/>
            <person name="Satake H."/>
            <person name="Nakayama K."/>
        </authorList>
    </citation>
    <scope>NUCLEOTIDE SEQUENCE</scope>
</reference>
<name>A0A6L2LJ50_TANCI</name>
<organism evidence="2">
    <name type="scientific">Tanacetum cinerariifolium</name>
    <name type="common">Dalmatian daisy</name>
    <name type="synonym">Chrysanthemum cinerariifolium</name>
    <dbReference type="NCBI Taxonomy" id="118510"/>
    <lineage>
        <taxon>Eukaryota</taxon>
        <taxon>Viridiplantae</taxon>
        <taxon>Streptophyta</taxon>
        <taxon>Embryophyta</taxon>
        <taxon>Tracheophyta</taxon>
        <taxon>Spermatophyta</taxon>
        <taxon>Magnoliopsida</taxon>
        <taxon>eudicotyledons</taxon>
        <taxon>Gunneridae</taxon>
        <taxon>Pentapetalae</taxon>
        <taxon>asterids</taxon>
        <taxon>campanulids</taxon>
        <taxon>Asterales</taxon>
        <taxon>Asteraceae</taxon>
        <taxon>Asteroideae</taxon>
        <taxon>Anthemideae</taxon>
        <taxon>Anthemidinae</taxon>
        <taxon>Tanacetum</taxon>
    </lineage>
</organism>
<feature type="compositionally biased region" description="Polar residues" evidence="1">
    <location>
        <begin position="145"/>
        <end position="154"/>
    </location>
</feature>
<gene>
    <name evidence="2" type="ORF">Tci_032560</name>
</gene>
<evidence type="ECO:0000313" key="2">
    <source>
        <dbReference type="EMBL" id="GEU60582.1"/>
    </source>
</evidence>
<feature type="compositionally biased region" description="Polar residues" evidence="1">
    <location>
        <begin position="223"/>
        <end position="238"/>
    </location>
</feature>
<dbReference type="AlphaFoldDB" id="A0A6L2LJ50"/>
<feature type="compositionally biased region" description="Basic and acidic residues" evidence="1">
    <location>
        <begin position="239"/>
        <end position="255"/>
    </location>
</feature>
<evidence type="ECO:0000256" key="1">
    <source>
        <dbReference type="SAM" id="MobiDB-lite"/>
    </source>
</evidence>
<feature type="region of interest" description="Disordered" evidence="1">
    <location>
        <begin position="190"/>
        <end position="255"/>
    </location>
</feature>
<accession>A0A6L2LJ50</accession>